<dbReference type="Gene3D" id="1.10.10.10">
    <property type="entry name" value="Winged helix-like DNA-binding domain superfamily/Winged helix DNA-binding domain"/>
    <property type="match status" value="1"/>
</dbReference>
<dbReference type="GO" id="GO:0003700">
    <property type="term" value="F:DNA-binding transcription factor activity"/>
    <property type="evidence" value="ECO:0007669"/>
    <property type="project" value="InterPro"/>
</dbReference>
<organism evidence="5 6">
    <name type="scientific">Chitinophaga pinensis</name>
    <dbReference type="NCBI Taxonomy" id="79329"/>
    <lineage>
        <taxon>Bacteria</taxon>
        <taxon>Pseudomonadati</taxon>
        <taxon>Bacteroidota</taxon>
        <taxon>Chitinophagia</taxon>
        <taxon>Chitinophagales</taxon>
        <taxon>Chitinophagaceae</taxon>
        <taxon>Chitinophaga</taxon>
    </lineage>
</organism>
<evidence type="ECO:0000259" key="4">
    <source>
        <dbReference type="PROSITE" id="PS50949"/>
    </source>
</evidence>
<dbReference type="PANTHER" id="PTHR38445">
    <property type="entry name" value="HTH-TYPE TRANSCRIPTIONAL REPRESSOR YTRA"/>
    <property type="match status" value="1"/>
</dbReference>
<evidence type="ECO:0000256" key="3">
    <source>
        <dbReference type="ARBA" id="ARBA00023163"/>
    </source>
</evidence>
<dbReference type="InterPro" id="IPR036388">
    <property type="entry name" value="WH-like_DNA-bd_sf"/>
</dbReference>
<protein>
    <submittedName>
        <fullName evidence="5">GntR family transcriptional regulator</fullName>
    </submittedName>
</protein>
<dbReference type="EMBL" id="VOHS01000052">
    <property type="protein sequence ID" value="TWV93671.1"/>
    <property type="molecule type" value="Genomic_DNA"/>
</dbReference>
<comment type="caution">
    <text evidence="5">The sequence shown here is derived from an EMBL/GenBank/DDBJ whole genome shotgun (WGS) entry which is preliminary data.</text>
</comment>
<dbReference type="GO" id="GO:0003677">
    <property type="term" value="F:DNA binding"/>
    <property type="evidence" value="ECO:0007669"/>
    <property type="project" value="UniProtKB-KW"/>
</dbReference>
<evidence type="ECO:0000256" key="2">
    <source>
        <dbReference type="ARBA" id="ARBA00023125"/>
    </source>
</evidence>
<dbReference type="InterPro" id="IPR036390">
    <property type="entry name" value="WH_DNA-bd_sf"/>
</dbReference>
<gene>
    <name evidence="5" type="ORF">FEF09_26585</name>
</gene>
<keyword evidence="2" id="KW-0238">DNA-binding</keyword>
<dbReference type="PROSITE" id="PS50949">
    <property type="entry name" value="HTH_GNTR"/>
    <property type="match status" value="1"/>
</dbReference>
<sequence length="156" mass="17673">MLPYKNLLVIEKNSDTAVFNQIAMQFIHLIQEGKLLPGTALPSTRTLALDLGLHRKTIVAAYEMLVSGNWVDNLPRKGFIVSPDLPIVRPRSYHNGRIAAYETDPGFEYEQFASFPYPPSISSQEEIVVDDGFPDITLLPTQVMLKDTEKHWIILY</sequence>
<dbReference type="AlphaFoldDB" id="A0A5C6LKZ4"/>
<feature type="domain" description="HTH gntR-type" evidence="4">
    <location>
        <begin position="16"/>
        <end position="84"/>
    </location>
</feature>
<dbReference type="CDD" id="cd07377">
    <property type="entry name" value="WHTH_GntR"/>
    <property type="match status" value="1"/>
</dbReference>
<name>A0A5C6LKZ4_9BACT</name>
<reference evidence="5 6" key="1">
    <citation type="submission" date="2019-08" db="EMBL/GenBank/DDBJ databases">
        <title>Whole genome sequencing of chitin degrading bacteria Chitinophaga pinensis YS16.</title>
        <authorList>
            <person name="Singh R.P."/>
            <person name="Manchanda G."/>
            <person name="Maurya I.K."/>
            <person name="Joshi N.K."/>
            <person name="Srivastava A.K."/>
        </authorList>
    </citation>
    <scope>NUCLEOTIDE SEQUENCE [LARGE SCALE GENOMIC DNA]</scope>
    <source>
        <strain evidence="5 6">YS-16</strain>
    </source>
</reference>
<evidence type="ECO:0000313" key="6">
    <source>
        <dbReference type="Proteomes" id="UP000318815"/>
    </source>
</evidence>
<dbReference type="OrthoDB" id="594134at2"/>
<keyword evidence="3" id="KW-0804">Transcription</keyword>
<dbReference type="PANTHER" id="PTHR38445:SF12">
    <property type="entry name" value="GNTR-FAMILY TRANSCRIPTIONAL REGULATOR"/>
    <property type="match status" value="1"/>
</dbReference>
<keyword evidence="6" id="KW-1185">Reference proteome</keyword>
<dbReference type="SUPFAM" id="SSF46785">
    <property type="entry name" value="Winged helix' DNA-binding domain"/>
    <property type="match status" value="1"/>
</dbReference>
<evidence type="ECO:0000256" key="1">
    <source>
        <dbReference type="ARBA" id="ARBA00023015"/>
    </source>
</evidence>
<accession>A0A5C6LKZ4</accession>
<dbReference type="InterPro" id="IPR000524">
    <property type="entry name" value="Tscrpt_reg_HTH_GntR"/>
</dbReference>
<keyword evidence="1" id="KW-0805">Transcription regulation</keyword>
<evidence type="ECO:0000313" key="5">
    <source>
        <dbReference type="EMBL" id="TWV93671.1"/>
    </source>
</evidence>
<dbReference type="SMART" id="SM00345">
    <property type="entry name" value="HTH_GNTR"/>
    <property type="match status" value="1"/>
</dbReference>
<proteinExistence type="predicted"/>
<dbReference type="Pfam" id="PF00392">
    <property type="entry name" value="GntR"/>
    <property type="match status" value="1"/>
</dbReference>
<dbReference type="Proteomes" id="UP000318815">
    <property type="component" value="Unassembled WGS sequence"/>
</dbReference>